<keyword evidence="8" id="KW-0539">Nucleus</keyword>
<evidence type="ECO:0000259" key="11">
    <source>
        <dbReference type="PROSITE" id="PS50808"/>
    </source>
</evidence>
<evidence type="ECO:0000256" key="10">
    <source>
        <dbReference type="SAM" id="MobiDB-lite"/>
    </source>
</evidence>
<dbReference type="SUPFAM" id="SSF140996">
    <property type="entry name" value="Hermes dimerisation domain"/>
    <property type="match status" value="1"/>
</dbReference>
<evidence type="ECO:0000256" key="2">
    <source>
        <dbReference type="ARBA" id="ARBA00022723"/>
    </source>
</evidence>
<dbReference type="SUPFAM" id="SSF57667">
    <property type="entry name" value="beta-beta-alpha zinc fingers"/>
    <property type="match status" value="1"/>
</dbReference>
<evidence type="ECO:0000313" key="13">
    <source>
        <dbReference type="EMBL" id="KAK0141586.1"/>
    </source>
</evidence>
<keyword evidence="14" id="KW-1185">Reference proteome</keyword>
<organism evidence="13 14">
    <name type="scientific">Merluccius polli</name>
    <name type="common">Benguela hake</name>
    <name type="synonym">Merluccius cadenati</name>
    <dbReference type="NCBI Taxonomy" id="89951"/>
    <lineage>
        <taxon>Eukaryota</taxon>
        <taxon>Metazoa</taxon>
        <taxon>Chordata</taxon>
        <taxon>Craniata</taxon>
        <taxon>Vertebrata</taxon>
        <taxon>Euteleostomi</taxon>
        <taxon>Actinopterygii</taxon>
        <taxon>Neopterygii</taxon>
        <taxon>Teleostei</taxon>
        <taxon>Neoteleostei</taxon>
        <taxon>Acanthomorphata</taxon>
        <taxon>Zeiogadaria</taxon>
        <taxon>Gadariae</taxon>
        <taxon>Gadiformes</taxon>
        <taxon>Gadoidei</taxon>
        <taxon>Merlucciidae</taxon>
        <taxon>Merluccius</taxon>
    </lineage>
</organism>
<evidence type="ECO:0000313" key="12">
    <source>
        <dbReference type="EMBL" id="KAK0130949.1"/>
    </source>
</evidence>
<dbReference type="Pfam" id="PF02892">
    <property type="entry name" value="zf-BED"/>
    <property type="match status" value="1"/>
</dbReference>
<keyword evidence="2" id="KW-0479">Metal-binding</keyword>
<dbReference type="InterPro" id="IPR003656">
    <property type="entry name" value="Znf_BED"/>
</dbReference>
<dbReference type="GO" id="GO:0008270">
    <property type="term" value="F:zinc ion binding"/>
    <property type="evidence" value="ECO:0007669"/>
    <property type="project" value="UniProtKB-KW"/>
</dbReference>
<dbReference type="Proteomes" id="UP001174136">
    <property type="component" value="Unassembled WGS sequence"/>
</dbReference>
<comment type="subcellular location">
    <subcellularLocation>
        <location evidence="1">Nucleus</location>
    </subcellularLocation>
</comment>
<evidence type="ECO:0000256" key="8">
    <source>
        <dbReference type="ARBA" id="ARBA00023242"/>
    </source>
</evidence>
<keyword evidence="7" id="KW-0804">Transcription</keyword>
<dbReference type="EMBL" id="JAOPHQ010006588">
    <property type="protein sequence ID" value="KAK0130949.1"/>
    <property type="molecule type" value="Genomic_DNA"/>
</dbReference>
<evidence type="ECO:0000256" key="5">
    <source>
        <dbReference type="ARBA" id="ARBA00023015"/>
    </source>
</evidence>
<dbReference type="GO" id="GO:0003677">
    <property type="term" value="F:DNA binding"/>
    <property type="evidence" value="ECO:0007669"/>
    <property type="project" value="UniProtKB-KW"/>
</dbReference>
<keyword evidence="6" id="KW-0238">DNA-binding</keyword>
<keyword evidence="5" id="KW-0805">Transcription regulation</keyword>
<proteinExistence type="predicted"/>
<dbReference type="InterPro" id="IPR036236">
    <property type="entry name" value="Znf_C2H2_sf"/>
</dbReference>
<dbReference type="EMBL" id="JAOPHQ010003788">
    <property type="protein sequence ID" value="KAK0141586.1"/>
    <property type="molecule type" value="Genomic_DNA"/>
</dbReference>
<feature type="domain" description="BED-type" evidence="11">
    <location>
        <begin position="21"/>
        <end position="82"/>
    </location>
</feature>
<dbReference type="PANTHER" id="PTHR46481">
    <property type="entry name" value="ZINC FINGER BED DOMAIN-CONTAINING PROTEIN 4"/>
    <property type="match status" value="1"/>
</dbReference>
<dbReference type="GO" id="GO:0046983">
    <property type="term" value="F:protein dimerization activity"/>
    <property type="evidence" value="ECO:0007669"/>
    <property type="project" value="InterPro"/>
</dbReference>
<evidence type="ECO:0000256" key="6">
    <source>
        <dbReference type="ARBA" id="ARBA00023125"/>
    </source>
</evidence>
<accession>A0AA47NWR4</accession>
<comment type="caution">
    <text evidence="13">The sequence shown here is derived from an EMBL/GenBank/DDBJ whole genome shotgun (WGS) entry which is preliminary data.</text>
</comment>
<evidence type="ECO:0000256" key="9">
    <source>
        <dbReference type="PROSITE-ProRule" id="PRU00027"/>
    </source>
</evidence>
<keyword evidence="3 9" id="KW-0863">Zinc-finger</keyword>
<dbReference type="PROSITE" id="PS50808">
    <property type="entry name" value="ZF_BED"/>
    <property type="match status" value="1"/>
</dbReference>
<evidence type="ECO:0000256" key="3">
    <source>
        <dbReference type="ARBA" id="ARBA00022771"/>
    </source>
</evidence>
<keyword evidence="4" id="KW-0862">Zinc</keyword>
<sequence length="630" mass="69323">MANANAASVFNKPELEDPPAALRSPVWEHFGFPVKYKQGQREVDKTKVVCRHCSSEIGYVSGNTSNLLTHLKRHHPQVNIATTKRKTSVVQTHLPTAFKQPLPGESDRAKAITNAVGVFIAADLRPYSVVENAGFKHMIKVIEPRYQLPSRPHFSQKIIPGLYEKTKSAVTQDLSSASAIALTTDGWTSRATESYITVTAHHITPEWTLASHVLQTRPIYEQHTSANLAEGLKGTVLEWKLERPGTTITVTTDNARNIVNAVKEAGLGPQIGCFAHTINLASQKATGLNQVSRVLGRVRRIVSFFHRSSTAAHILESKQEMLSIPKHTLIQDVPTRWNSSHDMLERYLEQQAAVYSALTEKAIKKNKDITTLSDQDVRMAEEIVEVLKPLKTITTLISTEATPSASMILPLKTTVLKSMEPSEEDSPTVSEVKAAIRNNLEDRYSDCEDFLHKCTALDPRFKALPHVDDACRERIYSSLITEIVSMEEKSEEATGTSAASSSSGAGHSGAPESSPPVKKSAMTELFGTLFKTQVGDDKPTLQLVTEEVTSYKAVNCIPLDSDPLLWWKNNEAIFPLTAKLARHYLAIPATSVPSERVFSTAGDIVTASRSALSADNVDKLIFLAKNMKIE</sequence>
<dbReference type="SUPFAM" id="SSF53098">
    <property type="entry name" value="Ribonuclease H-like"/>
    <property type="match status" value="1"/>
</dbReference>
<name>A0AA47NWR4_MERPO</name>
<dbReference type="PANTHER" id="PTHR46481:SF4">
    <property type="entry name" value="ZINC FINGER BED DOMAIN-CONTAINING PROTEIN 4"/>
    <property type="match status" value="1"/>
</dbReference>
<protein>
    <submittedName>
        <fullName evidence="13">Zinc finger BED domain-containing protein 1</fullName>
    </submittedName>
</protein>
<dbReference type="AlphaFoldDB" id="A0AA47NWR4"/>
<dbReference type="InterPro" id="IPR008906">
    <property type="entry name" value="HATC_C_dom"/>
</dbReference>
<dbReference type="GO" id="GO:0005634">
    <property type="term" value="C:nucleus"/>
    <property type="evidence" value="ECO:0007669"/>
    <property type="project" value="UniProtKB-SubCell"/>
</dbReference>
<dbReference type="SMART" id="SM00614">
    <property type="entry name" value="ZnF_BED"/>
    <property type="match status" value="1"/>
</dbReference>
<reference evidence="13" key="1">
    <citation type="journal article" date="2023" name="Front. Mar. Sci.">
        <title>A new Merluccius polli reference genome to investigate the effects of global change in West African waters.</title>
        <authorList>
            <person name="Mateo J.L."/>
            <person name="Blanco-Fernandez C."/>
            <person name="Garcia-Vazquez E."/>
            <person name="Machado-Schiaffino G."/>
        </authorList>
    </citation>
    <scope>NUCLEOTIDE SEQUENCE</scope>
    <source>
        <strain evidence="13">C29</strain>
        <tissue evidence="13">Fin</tissue>
    </source>
</reference>
<dbReference type="Pfam" id="PF05699">
    <property type="entry name" value="Dimer_Tnp_hAT"/>
    <property type="match status" value="1"/>
</dbReference>
<dbReference type="InterPro" id="IPR052035">
    <property type="entry name" value="ZnF_BED_domain_contain"/>
</dbReference>
<feature type="compositionally biased region" description="Low complexity" evidence="10">
    <location>
        <begin position="493"/>
        <end position="512"/>
    </location>
</feature>
<dbReference type="InterPro" id="IPR012337">
    <property type="entry name" value="RNaseH-like_sf"/>
</dbReference>
<evidence type="ECO:0000256" key="7">
    <source>
        <dbReference type="ARBA" id="ARBA00023163"/>
    </source>
</evidence>
<evidence type="ECO:0000256" key="4">
    <source>
        <dbReference type="ARBA" id="ARBA00022833"/>
    </source>
</evidence>
<feature type="region of interest" description="Disordered" evidence="10">
    <location>
        <begin position="487"/>
        <end position="518"/>
    </location>
</feature>
<evidence type="ECO:0000313" key="14">
    <source>
        <dbReference type="Proteomes" id="UP001174136"/>
    </source>
</evidence>
<gene>
    <name evidence="13" type="primary">ZBED1_96</name>
    <name evidence="12" type="synonym">ZBED1_236</name>
    <name evidence="13" type="ORF">N1851_021261</name>
    <name evidence="12" type="ORF">N1851_034364</name>
</gene>
<evidence type="ECO:0000256" key="1">
    <source>
        <dbReference type="ARBA" id="ARBA00004123"/>
    </source>
</evidence>